<dbReference type="GO" id="GO:0003676">
    <property type="term" value="F:nucleic acid binding"/>
    <property type="evidence" value="ECO:0007669"/>
    <property type="project" value="InterPro"/>
</dbReference>
<sequence length="72" mass="8479">MEPIIILQFYQNTPHLLFMDDNAPPHGARIVRAQLQEVGVPLWVWQAMTSDLNPMEHVWDLLKQKLDDWTPE</sequence>
<dbReference type="AlphaFoldDB" id="A0A3B3I182"/>
<dbReference type="Bgee" id="ENSORLG00000028720">
    <property type="expression patterns" value="Expressed in bone element and 4 other cell types or tissues"/>
</dbReference>
<reference evidence="2" key="2">
    <citation type="submission" date="2025-08" db="UniProtKB">
        <authorList>
            <consortium name="Ensembl"/>
        </authorList>
    </citation>
    <scope>IDENTIFICATION</scope>
    <source>
        <strain evidence="2">Hd-rR</strain>
    </source>
</reference>
<feature type="domain" description="Tc1-like transposase DDE" evidence="1">
    <location>
        <begin position="7"/>
        <end position="67"/>
    </location>
</feature>
<protein>
    <recommendedName>
        <fullName evidence="1">Tc1-like transposase DDE domain-containing protein</fullName>
    </recommendedName>
</protein>
<dbReference type="InterPro" id="IPR038717">
    <property type="entry name" value="Tc1-like_DDE_dom"/>
</dbReference>
<dbReference type="STRING" id="8090.ENSORLP00000037785"/>
<dbReference type="InterPro" id="IPR036397">
    <property type="entry name" value="RNaseH_sf"/>
</dbReference>
<proteinExistence type="predicted"/>
<name>A0A3B3I182_ORYLA</name>
<organism evidence="2 3">
    <name type="scientific">Oryzias latipes</name>
    <name type="common">Japanese rice fish</name>
    <name type="synonym">Japanese killifish</name>
    <dbReference type="NCBI Taxonomy" id="8090"/>
    <lineage>
        <taxon>Eukaryota</taxon>
        <taxon>Metazoa</taxon>
        <taxon>Chordata</taxon>
        <taxon>Craniata</taxon>
        <taxon>Vertebrata</taxon>
        <taxon>Euteleostomi</taxon>
        <taxon>Actinopterygii</taxon>
        <taxon>Neopterygii</taxon>
        <taxon>Teleostei</taxon>
        <taxon>Neoteleostei</taxon>
        <taxon>Acanthomorphata</taxon>
        <taxon>Ovalentaria</taxon>
        <taxon>Atherinomorphae</taxon>
        <taxon>Beloniformes</taxon>
        <taxon>Adrianichthyidae</taxon>
        <taxon>Oryziinae</taxon>
        <taxon>Oryzias</taxon>
    </lineage>
</organism>
<dbReference type="InParanoid" id="A0A3B3I182"/>
<dbReference type="Gene3D" id="3.30.420.10">
    <property type="entry name" value="Ribonuclease H-like superfamily/Ribonuclease H"/>
    <property type="match status" value="1"/>
</dbReference>
<dbReference type="GeneTree" id="ENSGT01030000235357"/>
<dbReference type="Ensembl" id="ENSORLT00000046275.1">
    <property type="protein sequence ID" value="ENSORLP00000037785.1"/>
    <property type="gene ID" value="ENSORLG00000028720.1"/>
</dbReference>
<evidence type="ECO:0000313" key="2">
    <source>
        <dbReference type="Ensembl" id="ENSORLP00000037785.1"/>
    </source>
</evidence>
<dbReference type="Pfam" id="PF13358">
    <property type="entry name" value="DDE_3"/>
    <property type="match status" value="1"/>
</dbReference>
<keyword evidence="3" id="KW-1185">Reference proteome</keyword>
<accession>A0A3B3I182</accession>
<dbReference type="Proteomes" id="UP000001038">
    <property type="component" value="Chromosome 15"/>
</dbReference>
<evidence type="ECO:0000259" key="1">
    <source>
        <dbReference type="Pfam" id="PF13358"/>
    </source>
</evidence>
<reference evidence="2" key="3">
    <citation type="submission" date="2025-09" db="UniProtKB">
        <authorList>
            <consortium name="Ensembl"/>
        </authorList>
    </citation>
    <scope>IDENTIFICATION</scope>
    <source>
        <strain evidence="2">Hd-rR</strain>
    </source>
</reference>
<evidence type="ECO:0000313" key="3">
    <source>
        <dbReference type="Proteomes" id="UP000001038"/>
    </source>
</evidence>
<reference evidence="2 3" key="1">
    <citation type="journal article" date="2007" name="Nature">
        <title>The medaka draft genome and insights into vertebrate genome evolution.</title>
        <authorList>
            <person name="Kasahara M."/>
            <person name="Naruse K."/>
            <person name="Sasaki S."/>
            <person name="Nakatani Y."/>
            <person name="Qu W."/>
            <person name="Ahsan B."/>
            <person name="Yamada T."/>
            <person name="Nagayasu Y."/>
            <person name="Doi K."/>
            <person name="Kasai Y."/>
            <person name="Jindo T."/>
            <person name="Kobayashi D."/>
            <person name="Shimada A."/>
            <person name="Toyoda A."/>
            <person name="Kuroki Y."/>
            <person name="Fujiyama A."/>
            <person name="Sasaki T."/>
            <person name="Shimizu A."/>
            <person name="Asakawa S."/>
            <person name="Shimizu N."/>
            <person name="Hashimoto S."/>
            <person name="Yang J."/>
            <person name="Lee Y."/>
            <person name="Matsushima K."/>
            <person name="Sugano S."/>
            <person name="Sakaizumi M."/>
            <person name="Narita T."/>
            <person name="Ohishi K."/>
            <person name="Haga S."/>
            <person name="Ohta F."/>
            <person name="Nomoto H."/>
            <person name="Nogata K."/>
            <person name="Morishita T."/>
            <person name="Endo T."/>
            <person name="Shin-I T."/>
            <person name="Takeda H."/>
            <person name="Morishita S."/>
            <person name="Kohara Y."/>
        </authorList>
    </citation>
    <scope>NUCLEOTIDE SEQUENCE [LARGE SCALE GENOMIC DNA]</scope>
    <source>
        <strain evidence="2 3">Hd-rR</strain>
    </source>
</reference>